<evidence type="ECO:0000313" key="3">
    <source>
        <dbReference type="Proteomes" id="UP000187203"/>
    </source>
</evidence>
<dbReference type="EMBL" id="AWUE01017363">
    <property type="protein sequence ID" value="OMO87226.1"/>
    <property type="molecule type" value="Genomic_DNA"/>
</dbReference>
<protein>
    <submittedName>
        <fullName evidence="1">Uncharacterized protein</fullName>
    </submittedName>
</protein>
<evidence type="ECO:0000313" key="1">
    <source>
        <dbReference type="EMBL" id="OMO87226.1"/>
    </source>
</evidence>
<accession>A0A1R3IXB9</accession>
<dbReference type="EMBL" id="AWUE01016999">
    <property type="protein sequence ID" value="OMO88747.1"/>
    <property type="molecule type" value="Genomic_DNA"/>
</dbReference>
<dbReference type="AlphaFoldDB" id="A0A1R3IXB9"/>
<name>A0A1R3IXB9_9ROSI</name>
<evidence type="ECO:0000313" key="2">
    <source>
        <dbReference type="EMBL" id="OMO88747.1"/>
    </source>
</evidence>
<sequence>MAEGLDLCSNFKLTEEENTEVVINKQWVAEAVDEGKYCLVGSPNLGVYSQRKPLIINLEVMRNLLH</sequence>
<organism evidence="1 3">
    <name type="scientific">Corchorus olitorius</name>
    <dbReference type="NCBI Taxonomy" id="93759"/>
    <lineage>
        <taxon>Eukaryota</taxon>
        <taxon>Viridiplantae</taxon>
        <taxon>Streptophyta</taxon>
        <taxon>Embryophyta</taxon>
        <taxon>Tracheophyta</taxon>
        <taxon>Spermatophyta</taxon>
        <taxon>Magnoliopsida</taxon>
        <taxon>eudicotyledons</taxon>
        <taxon>Gunneridae</taxon>
        <taxon>Pentapetalae</taxon>
        <taxon>rosids</taxon>
        <taxon>malvids</taxon>
        <taxon>Malvales</taxon>
        <taxon>Malvaceae</taxon>
        <taxon>Grewioideae</taxon>
        <taxon>Apeibeae</taxon>
        <taxon>Corchorus</taxon>
    </lineage>
</organism>
<reference evidence="3" key="1">
    <citation type="submission" date="2013-09" db="EMBL/GenBank/DDBJ databases">
        <title>Corchorus olitorius genome sequencing.</title>
        <authorList>
            <person name="Alam M."/>
            <person name="Haque M.S."/>
            <person name="Islam M.S."/>
            <person name="Emdad E.M."/>
            <person name="Islam M.M."/>
            <person name="Ahmed B."/>
            <person name="Halim A."/>
            <person name="Hossen Q.M.M."/>
            <person name="Hossain M.Z."/>
            <person name="Ahmed R."/>
            <person name="Khan M.M."/>
            <person name="Islam R."/>
            <person name="Rashid M.M."/>
            <person name="Khan S.A."/>
            <person name="Rahman M.S."/>
            <person name="Alam M."/>
            <person name="Yahiya A.S."/>
            <person name="Khan M.S."/>
            <person name="Azam M.S."/>
            <person name="Haque T."/>
            <person name="Lashkar M.Z.H."/>
            <person name="Akhand A.I."/>
            <person name="Morshed G."/>
            <person name="Roy S."/>
            <person name="Uddin K.S."/>
            <person name="Rabeya T."/>
            <person name="Hossain A.S."/>
            <person name="Chowdhury A."/>
            <person name="Snigdha A.R."/>
            <person name="Mortoza M.S."/>
            <person name="Matin S.A."/>
            <person name="Hoque S.M.E."/>
            <person name="Islam M.K."/>
            <person name="Roy D.K."/>
            <person name="Haider R."/>
            <person name="Moosa M.M."/>
            <person name="Elias S.M."/>
            <person name="Hasan A.M."/>
            <person name="Jahan S."/>
            <person name="Shafiuddin M."/>
            <person name="Mahmood N."/>
            <person name="Shommy N.S."/>
        </authorList>
    </citation>
    <scope>NUCLEOTIDE SEQUENCE [LARGE SCALE GENOMIC DNA]</scope>
    <source>
        <strain evidence="3">cv. O-4</strain>
    </source>
</reference>
<keyword evidence="3" id="KW-1185">Reference proteome</keyword>
<proteinExistence type="predicted"/>
<comment type="caution">
    <text evidence="1">The sequence shown here is derived from an EMBL/GenBank/DDBJ whole genome shotgun (WGS) entry which is preliminary data.</text>
</comment>
<reference evidence="1" key="2">
    <citation type="submission" date="2013-09" db="EMBL/GenBank/DDBJ databases">
        <authorList>
            <person name="Alam M."/>
            <person name="Haque M.S."/>
            <person name="Islam M.S."/>
            <person name="Emdad E.M."/>
            <person name="Islam M.M."/>
            <person name="Ahmed B."/>
            <person name="Halim A."/>
            <person name="Hossen Q.M.M."/>
            <person name="Hossain M.Z."/>
            <person name="Ahmed R."/>
            <person name="Khan M.M."/>
            <person name="Islam R."/>
            <person name="Rashid M.M."/>
            <person name="Khan S.A."/>
            <person name="Rahman M.S."/>
            <person name="Alam M."/>
            <person name="Yahiya A.S."/>
            <person name="Khan M.S."/>
            <person name="Azam M.S."/>
            <person name="Haque T."/>
            <person name="Lashkar M.Z.H."/>
            <person name="Akhand A.I."/>
            <person name="Morshed G."/>
            <person name="Roy S."/>
            <person name="Uddin K.S."/>
            <person name="Rabeya T."/>
            <person name="Hossain A.S."/>
            <person name="Chowdhury A."/>
            <person name="Snigdha A.R."/>
            <person name="Mortoza M.S."/>
            <person name="Matin S.A."/>
            <person name="Hoque S.M.E."/>
            <person name="Islam M.K."/>
            <person name="Roy D.K."/>
            <person name="Haider R."/>
            <person name="Moosa M.M."/>
            <person name="Elias S.M."/>
            <person name="Hasan A.M."/>
            <person name="Jahan S."/>
            <person name="Shafiuddin M."/>
            <person name="Mahmood N."/>
            <person name="Shommy N.S."/>
        </authorList>
    </citation>
    <scope>NUCLEOTIDE SEQUENCE</scope>
    <source>
        <tissue evidence="1">Whole seedlings</tissue>
    </source>
</reference>
<reference evidence="1" key="3">
    <citation type="journal article" date="2017" name="Nat. Plants">
        <title>Comparative genomics of two jute species and insight into fibre biogenesis.</title>
        <authorList>
            <person name="Islam M.S."/>
            <person name="Saito J.A."/>
            <person name="Emdad E.M."/>
            <person name="Ahmed B."/>
            <person name="Islam M.M."/>
            <person name="Halim A."/>
            <person name="Hossen Q.M."/>
            <person name="Hossain M.Z."/>
            <person name="Ahmed R."/>
            <person name="Hossain M.S."/>
            <person name="Kabir S.M."/>
            <person name="Khan M.S."/>
            <person name="Khan M.M."/>
            <person name="Hasan R."/>
            <person name="Aktar N."/>
            <person name="Honi U."/>
            <person name="Islam R."/>
            <person name="Rashid M.M."/>
            <person name="Wan X."/>
            <person name="Hou S."/>
            <person name="Haque T."/>
            <person name="Azam M.S."/>
            <person name="Moosa M.M."/>
            <person name="Elias S.M."/>
            <person name="Hasan A.M."/>
            <person name="Mahmood N."/>
            <person name="Shafiuddin M."/>
            <person name="Shahid S."/>
            <person name="Shommu N.S."/>
            <person name="Jahan S."/>
            <person name="Roy S."/>
            <person name="Chowdhury A."/>
            <person name="Akhand A.I."/>
            <person name="Nisho G.M."/>
            <person name="Uddin K.S."/>
            <person name="Rabeya T."/>
            <person name="Hoque S.M."/>
            <person name="Snigdha A.R."/>
            <person name="Mortoza S."/>
            <person name="Matin S.A."/>
            <person name="Islam M.K."/>
            <person name="Lashkar M.Z."/>
            <person name="Zaman M."/>
            <person name="Yuryev A."/>
            <person name="Uddin M.K."/>
            <person name="Rahman M.S."/>
            <person name="Haque M.S."/>
            <person name="Alam M.M."/>
            <person name="Khan H."/>
            <person name="Alam M."/>
        </authorList>
    </citation>
    <scope>NUCLEOTIDE SEQUENCE</scope>
    <source>
        <tissue evidence="1">Whole seedlings</tissue>
    </source>
</reference>
<gene>
    <name evidence="2" type="ORF">COLO4_20094</name>
    <name evidence="1" type="ORF">COLO4_20736</name>
</gene>
<dbReference type="Proteomes" id="UP000187203">
    <property type="component" value="Unassembled WGS sequence"/>
</dbReference>